<keyword evidence="2" id="KW-0808">Transferase</keyword>
<evidence type="ECO:0000259" key="1">
    <source>
        <dbReference type="Pfam" id="PF00535"/>
    </source>
</evidence>
<evidence type="ECO:0000313" key="3">
    <source>
        <dbReference type="Proteomes" id="UP000321933"/>
    </source>
</evidence>
<dbReference type="SUPFAM" id="SSF53448">
    <property type="entry name" value="Nucleotide-diphospho-sugar transferases"/>
    <property type="match status" value="1"/>
</dbReference>
<dbReference type="PANTHER" id="PTHR22916:SF3">
    <property type="entry name" value="UDP-GLCNAC:BETAGAL BETA-1,3-N-ACETYLGLUCOSAMINYLTRANSFERASE-LIKE PROTEIN 1"/>
    <property type="match status" value="1"/>
</dbReference>
<organism evidence="2 3">
    <name type="scientific">Parahaliea aestuarii</name>
    <dbReference type="NCBI Taxonomy" id="1852021"/>
    <lineage>
        <taxon>Bacteria</taxon>
        <taxon>Pseudomonadati</taxon>
        <taxon>Pseudomonadota</taxon>
        <taxon>Gammaproteobacteria</taxon>
        <taxon>Cellvibrionales</taxon>
        <taxon>Halieaceae</taxon>
        <taxon>Parahaliea</taxon>
    </lineage>
</organism>
<protein>
    <submittedName>
        <fullName evidence="2">Glycosyltransferase</fullName>
    </submittedName>
</protein>
<feature type="domain" description="Glycosyltransferase 2-like" evidence="1">
    <location>
        <begin position="32"/>
        <end position="148"/>
    </location>
</feature>
<dbReference type="Gene3D" id="3.90.550.10">
    <property type="entry name" value="Spore Coat Polysaccharide Biosynthesis Protein SpsA, Chain A"/>
    <property type="match status" value="1"/>
</dbReference>
<evidence type="ECO:0000313" key="2">
    <source>
        <dbReference type="EMBL" id="TXS90123.1"/>
    </source>
</evidence>
<accession>A0A5C8ZNQ5</accession>
<dbReference type="AlphaFoldDB" id="A0A5C8ZNQ5"/>
<sequence length="351" mass="39931">MPGQLPMPDVACPTIKNVSCAKMMNRTLPEISVCTTTFNSSAYIREAIEGVLAQDVGVEIEYVISDDCSSDETPEILDEYAGKYPDIIRILHQPGNIGLNSNFMTAVRACRGKYIALLDGDDYWIDPHKLQLQYDFLENHPDIVLCSTASLKLYQQSGVYERSHCYLPANTGEVKVFDTAEMYKLEPFWLPTHSLLIRAKSVVFPDWFKDVVYVDRALRLILSLDGGLAFINRITCVYRLHDSNTSSDRHTSPEVCRGYMHTYRNFYHYSGGRFQSDASKAINHSLCEERRRILASCSGTDRVKHLAGNFLSALRHFQILKPRDFAEFVYHFLFIKSLLLYSRSEGHPDAG</sequence>
<comment type="caution">
    <text evidence="2">The sequence shown here is derived from an EMBL/GenBank/DDBJ whole genome shotgun (WGS) entry which is preliminary data.</text>
</comment>
<gene>
    <name evidence="2" type="ORF">FVW59_16125</name>
</gene>
<proteinExistence type="predicted"/>
<name>A0A5C8ZNQ5_9GAMM</name>
<reference evidence="2 3" key="1">
    <citation type="submission" date="2019-08" db="EMBL/GenBank/DDBJ databases">
        <title>Parahaliea maris sp. nov., isolated from the surface seawater.</title>
        <authorList>
            <person name="Liu Y."/>
        </authorList>
    </citation>
    <scope>NUCLEOTIDE SEQUENCE [LARGE SCALE GENOMIC DNA]</scope>
    <source>
        <strain evidence="2 3">S2-26</strain>
    </source>
</reference>
<dbReference type="InterPro" id="IPR001173">
    <property type="entry name" value="Glyco_trans_2-like"/>
</dbReference>
<dbReference type="OrthoDB" id="9801954at2"/>
<keyword evidence="3" id="KW-1185">Reference proteome</keyword>
<dbReference type="PANTHER" id="PTHR22916">
    <property type="entry name" value="GLYCOSYLTRANSFERASE"/>
    <property type="match status" value="1"/>
</dbReference>
<dbReference type="InterPro" id="IPR029044">
    <property type="entry name" value="Nucleotide-diphossugar_trans"/>
</dbReference>
<dbReference type="GO" id="GO:0016758">
    <property type="term" value="F:hexosyltransferase activity"/>
    <property type="evidence" value="ECO:0007669"/>
    <property type="project" value="UniProtKB-ARBA"/>
</dbReference>
<dbReference type="Pfam" id="PF00535">
    <property type="entry name" value="Glycos_transf_2"/>
    <property type="match status" value="1"/>
</dbReference>
<dbReference type="Proteomes" id="UP000321933">
    <property type="component" value="Unassembled WGS sequence"/>
</dbReference>
<dbReference type="EMBL" id="VRYZ01000007">
    <property type="protein sequence ID" value="TXS90123.1"/>
    <property type="molecule type" value="Genomic_DNA"/>
</dbReference>